<name>A0A485QE98_KLEPN</name>
<proteinExistence type="predicted"/>
<gene>
    <name evidence="1" type="ORF">SAMEA4873561_01655</name>
</gene>
<dbReference type="EMBL" id="CAAHDG010000004">
    <property type="protein sequence ID" value="VGM37918.1"/>
    <property type="molecule type" value="Genomic_DNA"/>
</dbReference>
<reference evidence="1" key="1">
    <citation type="submission" date="2019-03" db="EMBL/GenBank/DDBJ databases">
        <authorList>
            <consortium name="Pathogen Informatics"/>
        </authorList>
    </citation>
    <scope>NUCLEOTIDE SEQUENCE</scope>
    <source>
        <strain evidence="1">5012STDY7626360</strain>
    </source>
</reference>
<evidence type="ECO:0000313" key="1">
    <source>
        <dbReference type="EMBL" id="VGM37918.1"/>
    </source>
</evidence>
<organism evidence="1">
    <name type="scientific">Klebsiella pneumoniae</name>
    <dbReference type="NCBI Taxonomy" id="573"/>
    <lineage>
        <taxon>Bacteria</taxon>
        <taxon>Pseudomonadati</taxon>
        <taxon>Pseudomonadota</taxon>
        <taxon>Gammaproteobacteria</taxon>
        <taxon>Enterobacterales</taxon>
        <taxon>Enterobacteriaceae</taxon>
        <taxon>Klebsiella/Raoultella group</taxon>
        <taxon>Klebsiella</taxon>
        <taxon>Klebsiella pneumoniae complex</taxon>
    </lineage>
</organism>
<accession>A0A485QE98</accession>
<sequence>MAVYKLSTRIRSNVPTDSLLYDLCIYRMDSRRNKYSLIDVKQQPFSGTYETQTHMTGNVDESLSTIYIMEMNLYRKTMLHTVCVTPVPFTKMYTLEAFASGNAWSSVKRENLCYFETKGTMKPASEGGETKEIRITIPERPFIAREYPIGSPQDPFKKKKIESEIQDRFYNLSYPSQSGASVCGPAAFFYCLQQDRPDVYAQAARELWRYGKTKIGALTISPGEGCRHPTGMFFTSDGQPRILGLDWITLAGLRDSENAALSFDALDSPVAGITMWPTLAEWFEKAGYEMVFSNVGITQAGVQGIRDLNRYVAQGFKVVTLINDGLLEGSTNNTTLPTHWVVWDSSVTQDDNGYVNLKLFSWGRSTYWIKKGKDVRFFSQQILWGNGFQAIEVIMKKLSVVCITSLLSACVLHADVTPYGSSLADAAVGKAYSSEIIIKGGAVSALDENGKERFVGEITPSDTGLTLSYCNDSPAHNCVRVQGVPVKHGIVTIRISGGLFGTNVATGGEFDKTYTIRIKNSEDSS</sequence>
<dbReference type="AlphaFoldDB" id="A0A485QE98"/>
<protein>
    <submittedName>
        <fullName evidence="1">Uncharacterized protein</fullName>
    </submittedName>
</protein>